<feature type="transmembrane region" description="Helical" evidence="1">
    <location>
        <begin position="87"/>
        <end position="105"/>
    </location>
</feature>
<sequence>MTGQNKKIGLHKVLPYFGSSKLVFVTLFCVLLLPIFDSMTGALFKLQIMGEGGLATPSQLGRLLILVLLFYFVFSSGKVSTDTKKKVIYLSVFFLSVESIVAMFHLGLVPYLSGIVFFSKILFCILAYIYLKNWVVNEVNKYDLFFRLVITYGLVVAFLLSTAFLSGFHISNYGSKFATRGLFVSGNGVGVTIGIATLLTFYYSSITRRKVFYFIGAFLIFSTIIIGTKTALLFALISSAYFIVLSFRYYPISTLILSGIVAYYIVPILIEALSLVFENIINKFNKIDDKAVLLSSSRDVFIRNAFEKIEWDGGFSLRLLLGGGGYYAYEDLLFLSDVKRKTLENDVFELFFSYGVISALAYLFLGAYTLYKGLYKGRYFITFCFFLAFMHSALAGHVLFNGTSSIMLVFLMLLINANYHPVKIRSLSK</sequence>
<feature type="transmembrane region" description="Helical" evidence="1">
    <location>
        <begin position="144"/>
        <end position="170"/>
    </location>
</feature>
<dbReference type="AlphaFoldDB" id="A0A5S3WZA0"/>
<reference evidence="2 3" key="1">
    <citation type="submission" date="2018-01" db="EMBL/GenBank/DDBJ databases">
        <authorList>
            <person name="Paulsen S."/>
            <person name="Gram L.K."/>
        </authorList>
    </citation>
    <scope>NUCLEOTIDE SEQUENCE [LARGE SCALE GENOMIC DNA]</scope>
    <source>
        <strain evidence="2 3">S2599</strain>
    </source>
</reference>
<keyword evidence="1" id="KW-0472">Membrane</keyword>
<keyword evidence="1" id="KW-0812">Transmembrane</keyword>
<evidence type="ECO:0000256" key="1">
    <source>
        <dbReference type="SAM" id="Phobius"/>
    </source>
</evidence>
<feature type="transmembrane region" description="Helical" evidence="1">
    <location>
        <begin position="111"/>
        <end position="132"/>
    </location>
</feature>
<reference evidence="3" key="2">
    <citation type="submission" date="2019-06" db="EMBL/GenBank/DDBJ databases">
        <title>Co-occurence of chitin degradation, pigmentation and bioactivity in marine Pseudoalteromonas.</title>
        <authorList>
            <person name="Sonnenschein E.C."/>
            <person name="Bech P.K."/>
        </authorList>
    </citation>
    <scope>NUCLEOTIDE SEQUENCE [LARGE SCALE GENOMIC DNA]</scope>
    <source>
        <strain evidence="3">S2599</strain>
    </source>
</reference>
<dbReference type="OrthoDB" id="6399825at2"/>
<evidence type="ECO:0000313" key="3">
    <source>
        <dbReference type="Proteomes" id="UP000306719"/>
    </source>
</evidence>
<name>A0A5S3WZA0_9GAMM</name>
<comment type="caution">
    <text evidence="2">The sequence shown here is derived from an EMBL/GenBank/DDBJ whole genome shotgun (WGS) entry which is preliminary data.</text>
</comment>
<feature type="transmembrane region" description="Helical" evidence="1">
    <location>
        <begin position="211"/>
        <end position="244"/>
    </location>
</feature>
<feature type="transmembrane region" description="Helical" evidence="1">
    <location>
        <begin position="56"/>
        <end position="75"/>
    </location>
</feature>
<protein>
    <recommendedName>
        <fullName evidence="4">O-antigen ligase domain-containing protein</fullName>
    </recommendedName>
</protein>
<gene>
    <name evidence="2" type="ORF">CWB98_13460</name>
</gene>
<proteinExistence type="predicted"/>
<feature type="transmembrane region" description="Helical" evidence="1">
    <location>
        <begin position="351"/>
        <end position="371"/>
    </location>
</feature>
<dbReference type="EMBL" id="PNCJ01000017">
    <property type="protein sequence ID" value="TMP36629.1"/>
    <property type="molecule type" value="Genomic_DNA"/>
</dbReference>
<dbReference type="Proteomes" id="UP000306719">
    <property type="component" value="Unassembled WGS sequence"/>
</dbReference>
<evidence type="ECO:0000313" key="2">
    <source>
        <dbReference type="EMBL" id="TMP36629.1"/>
    </source>
</evidence>
<evidence type="ECO:0008006" key="4">
    <source>
        <dbReference type="Google" id="ProtNLM"/>
    </source>
</evidence>
<organism evidence="2 3">
    <name type="scientific">Pseudoalteromonas rubra</name>
    <dbReference type="NCBI Taxonomy" id="43658"/>
    <lineage>
        <taxon>Bacteria</taxon>
        <taxon>Pseudomonadati</taxon>
        <taxon>Pseudomonadota</taxon>
        <taxon>Gammaproteobacteria</taxon>
        <taxon>Alteromonadales</taxon>
        <taxon>Pseudoalteromonadaceae</taxon>
        <taxon>Pseudoalteromonas</taxon>
    </lineage>
</organism>
<feature type="transmembrane region" description="Helical" evidence="1">
    <location>
        <begin position="182"/>
        <end position="204"/>
    </location>
</feature>
<accession>A0A5S3WZA0</accession>
<keyword evidence="1" id="KW-1133">Transmembrane helix</keyword>
<dbReference type="RefSeq" id="WP_138545311.1">
    <property type="nucleotide sequence ID" value="NZ_PNCJ01000017.1"/>
</dbReference>
<feature type="transmembrane region" description="Helical" evidence="1">
    <location>
        <begin position="250"/>
        <end position="277"/>
    </location>
</feature>
<feature type="transmembrane region" description="Helical" evidence="1">
    <location>
        <begin position="13"/>
        <end position="36"/>
    </location>
</feature>